<dbReference type="AlphaFoldDB" id="E1YKF6"/>
<reference evidence="1" key="1">
    <citation type="journal article" date="2011" name="Environ. Microbiol.">
        <title>Genomic insights into the metabolic potential of the polycyclic aromatic hydrocarbon degrading sulfate-reducing Deltaproteobacterium N47.</title>
        <authorList>
            <person name="Bergmann F."/>
            <person name="Selesi D."/>
            <person name="Weinmaier T."/>
            <person name="Tischler P."/>
            <person name="Rattei T."/>
            <person name="Meckenstock R.U."/>
        </authorList>
    </citation>
    <scope>NUCLEOTIDE SEQUENCE</scope>
</reference>
<protein>
    <submittedName>
        <fullName evidence="1">Uncharacterized protein</fullName>
    </submittedName>
</protein>
<gene>
    <name evidence="1" type="ORF">N47_E41010</name>
</gene>
<evidence type="ECO:0000313" key="1">
    <source>
        <dbReference type="EMBL" id="CBX30589.1"/>
    </source>
</evidence>
<sequence length="117" mass="13191">MKCDKCKAHIESGEERKYTGQILCEDCYMDALSPVKTCDPWAVYTAKSMSGKGAALTKLQEDILAVLEKTNGIELEPLAEKLGLKLSELQREIATLRHMEKLKAAMEGDKKVFRLWE</sequence>
<accession>E1YKF6</accession>
<proteinExistence type="predicted"/>
<organism evidence="1">
    <name type="scientific">uncultured Desulfobacterium sp</name>
    <dbReference type="NCBI Taxonomy" id="201089"/>
    <lineage>
        <taxon>Bacteria</taxon>
        <taxon>Pseudomonadati</taxon>
        <taxon>Thermodesulfobacteriota</taxon>
        <taxon>Desulfobacteria</taxon>
        <taxon>Desulfobacterales</taxon>
        <taxon>Desulfobacteriaceae</taxon>
        <taxon>Desulfobacterium</taxon>
        <taxon>environmental samples</taxon>
    </lineage>
</organism>
<name>E1YKF6_9BACT</name>
<dbReference type="EMBL" id="FR695877">
    <property type="protein sequence ID" value="CBX30589.1"/>
    <property type="molecule type" value="Genomic_DNA"/>
</dbReference>